<organism evidence="2 3">
    <name type="scientific">Fusarium austroamericanum</name>
    <dbReference type="NCBI Taxonomy" id="282268"/>
    <lineage>
        <taxon>Eukaryota</taxon>
        <taxon>Fungi</taxon>
        <taxon>Dikarya</taxon>
        <taxon>Ascomycota</taxon>
        <taxon>Pezizomycotina</taxon>
        <taxon>Sordariomycetes</taxon>
        <taxon>Hypocreomycetidae</taxon>
        <taxon>Hypocreales</taxon>
        <taxon>Nectriaceae</taxon>
        <taxon>Fusarium</taxon>
    </lineage>
</organism>
<feature type="compositionally biased region" description="Acidic residues" evidence="1">
    <location>
        <begin position="63"/>
        <end position="81"/>
    </location>
</feature>
<evidence type="ECO:0000313" key="2">
    <source>
        <dbReference type="EMBL" id="KAF5237179.1"/>
    </source>
</evidence>
<keyword evidence="3" id="KW-1185">Reference proteome</keyword>
<evidence type="ECO:0000313" key="3">
    <source>
        <dbReference type="Proteomes" id="UP000537989"/>
    </source>
</evidence>
<accession>A0AAN6HDV2</accession>
<feature type="region of interest" description="Disordered" evidence="1">
    <location>
        <begin position="41"/>
        <end position="88"/>
    </location>
</feature>
<proteinExistence type="predicted"/>
<name>A0AAN6HDV2_FUSAU</name>
<sequence>MLVNGVPYIVAITIADAKPSPDGRTCGLFKPSQGLQMRLLHENVQRNGDEEHHEGEDDRSSENDPEGNLEDEGDSEDDEDSENKNGEK</sequence>
<protein>
    <submittedName>
        <fullName evidence="2">Uncharacterized protein</fullName>
    </submittedName>
</protein>
<dbReference type="AlphaFoldDB" id="A0AAN6HDV2"/>
<feature type="compositionally biased region" description="Basic and acidic residues" evidence="1">
    <location>
        <begin position="41"/>
        <end position="62"/>
    </location>
</feature>
<evidence type="ECO:0000256" key="1">
    <source>
        <dbReference type="SAM" id="MobiDB-lite"/>
    </source>
</evidence>
<gene>
    <name evidence="2" type="ORF">FAUST_6207</name>
</gene>
<dbReference type="Proteomes" id="UP000537989">
    <property type="component" value="Unassembled WGS sequence"/>
</dbReference>
<comment type="caution">
    <text evidence="2">The sequence shown here is derived from an EMBL/GenBank/DDBJ whole genome shotgun (WGS) entry which is preliminary data.</text>
</comment>
<reference evidence="2 3" key="1">
    <citation type="submission" date="2020-02" db="EMBL/GenBank/DDBJ databases">
        <title>Identification and distribution of gene clusters putatively required for synthesis of sphingolipid metabolism inhibitors in phylogenetically diverse species of the filamentous fungus Fusarium.</title>
        <authorList>
            <person name="Kim H.-S."/>
            <person name="Busman M."/>
            <person name="Brown D.W."/>
            <person name="Divon H."/>
            <person name="Uhlig S."/>
            <person name="Proctor R.H."/>
        </authorList>
    </citation>
    <scope>NUCLEOTIDE SEQUENCE [LARGE SCALE GENOMIC DNA]</scope>
    <source>
        <strain evidence="2 3">NRRL 2903</strain>
    </source>
</reference>
<dbReference type="EMBL" id="JAAMOD010000162">
    <property type="protein sequence ID" value="KAF5237179.1"/>
    <property type="molecule type" value="Genomic_DNA"/>
</dbReference>